<keyword evidence="9" id="KW-0511">Multifunctional enzyme</keyword>
<sequence>MGVGAYRPSRVVHNNELCERLDSSDDWIRRRSGIVSRRWAGDEETVIAMAAAAAGKALAHAGVAPAEVDVVLLASMSYLHQSPAAAPQVATAVGARAAAAFDIHAACAGFCYGLAVADGLIRAGTARHVLVVGAERMTDIVDPDDRGTAFLFADGAGAVLVGPSEAPGILSVSWGSDGDQHGLISHQAPWTSTRAAAAEWPYMRMAGSEVFRWAIKEVPRTARRALRDAGVRPEDLSAFIPHQANARITEAVVKALRLPADVVVADDIETAGNTSAASVPLAMEALSAQGRLMPGGLALLAGFGAGLTHAALVVTLP</sequence>
<keyword evidence="3 9" id="KW-0444">Lipid biosynthesis</keyword>
<evidence type="ECO:0000256" key="3">
    <source>
        <dbReference type="ARBA" id="ARBA00022516"/>
    </source>
</evidence>
<feature type="active site" evidence="9">
    <location>
        <position position="107"/>
    </location>
</feature>
<dbReference type="GO" id="GO:0005737">
    <property type="term" value="C:cytoplasm"/>
    <property type="evidence" value="ECO:0007669"/>
    <property type="project" value="UniProtKB-SubCell"/>
</dbReference>
<feature type="active site" evidence="9">
    <location>
        <position position="273"/>
    </location>
</feature>
<dbReference type="EMBL" id="BMVB01000014">
    <property type="protein sequence ID" value="GHC59669.1"/>
    <property type="molecule type" value="Genomic_DNA"/>
</dbReference>
<dbReference type="InterPro" id="IPR004655">
    <property type="entry name" value="FabH"/>
</dbReference>
<protein>
    <recommendedName>
        <fullName evidence="9">Beta-ketoacyl-[acyl-carrier-protein] synthase III</fullName>
        <shortName evidence="9">Beta-ketoacyl-ACP synthase III</shortName>
        <shortName evidence="9">KAS III</shortName>
        <ecNumber evidence="9">2.3.1.180</ecNumber>
    </recommendedName>
    <alternativeName>
        <fullName evidence="9">3-oxoacyl-[acyl-carrier-protein] synthase 3</fullName>
    </alternativeName>
    <alternativeName>
        <fullName evidence="9">3-oxoacyl-[acyl-carrier-protein] synthase III</fullName>
    </alternativeName>
</protein>
<dbReference type="NCBIfam" id="TIGR00747">
    <property type="entry name" value="fabH"/>
    <property type="match status" value="1"/>
</dbReference>
<evidence type="ECO:0000256" key="9">
    <source>
        <dbReference type="HAMAP-Rule" id="MF_01815"/>
    </source>
</evidence>
<evidence type="ECO:0000256" key="7">
    <source>
        <dbReference type="ARBA" id="ARBA00023160"/>
    </source>
</evidence>
<feature type="region of interest" description="ACP-binding" evidence="9">
    <location>
        <begin position="243"/>
        <end position="247"/>
    </location>
</feature>
<dbReference type="EC" id="2.3.1.180" evidence="9"/>
<dbReference type="Proteomes" id="UP000646244">
    <property type="component" value="Unassembled WGS sequence"/>
</dbReference>
<evidence type="ECO:0000256" key="6">
    <source>
        <dbReference type="ARBA" id="ARBA00023098"/>
    </source>
</evidence>
<comment type="subcellular location">
    <subcellularLocation>
        <location evidence="9">Cytoplasm</location>
    </subcellularLocation>
</comment>
<dbReference type="PANTHER" id="PTHR34069">
    <property type="entry name" value="3-OXOACYL-[ACYL-CARRIER-PROTEIN] SYNTHASE 3"/>
    <property type="match status" value="1"/>
</dbReference>
<reference evidence="12" key="1">
    <citation type="journal article" date="2014" name="Int. J. Syst. Evol. Microbiol.">
        <title>Complete genome sequence of Corynebacterium casei LMG S-19264T (=DSM 44701T), isolated from a smear-ripened cheese.</title>
        <authorList>
            <consortium name="US DOE Joint Genome Institute (JGI-PGF)"/>
            <person name="Walter F."/>
            <person name="Albersmeier A."/>
            <person name="Kalinowski J."/>
            <person name="Ruckert C."/>
        </authorList>
    </citation>
    <scope>NUCLEOTIDE SEQUENCE</scope>
    <source>
        <strain evidence="12">JCM 4633</strain>
    </source>
</reference>
<dbReference type="Pfam" id="PF08545">
    <property type="entry name" value="ACP_syn_III"/>
    <property type="match status" value="1"/>
</dbReference>
<dbReference type="HAMAP" id="MF_01815">
    <property type="entry name" value="FabH"/>
    <property type="match status" value="1"/>
</dbReference>
<dbReference type="NCBIfam" id="NF006829">
    <property type="entry name" value="PRK09352.1"/>
    <property type="match status" value="1"/>
</dbReference>
<dbReference type="SUPFAM" id="SSF53901">
    <property type="entry name" value="Thiolase-like"/>
    <property type="match status" value="1"/>
</dbReference>
<evidence type="ECO:0000256" key="4">
    <source>
        <dbReference type="ARBA" id="ARBA00022679"/>
    </source>
</evidence>
<proteinExistence type="inferred from homology"/>
<dbReference type="InterPro" id="IPR013747">
    <property type="entry name" value="ACP_syn_III_C"/>
</dbReference>
<accession>A0A918TR56</accession>
<evidence type="ECO:0000256" key="8">
    <source>
        <dbReference type="ARBA" id="ARBA00023315"/>
    </source>
</evidence>
<evidence type="ECO:0000256" key="5">
    <source>
        <dbReference type="ARBA" id="ARBA00022832"/>
    </source>
</evidence>
<keyword evidence="5 9" id="KW-0276">Fatty acid metabolism</keyword>
<dbReference type="GO" id="GO:0033818">
    <property type="term" value="F:beta-ketoacyl-acyl-carrier-protein synthase III activity"/>
    <property type="evidence" value="ECO:0007669"/>
    <property type="project" value="UniProtKB-UniRule"/>
</dbReference>
<gene>
    <name evidence="12" type="primary">fabH1</name>
    <name evidence="9" type="synonym">fabH</name>
    <name evidence="12" type="ORF">GCM10010507_40690</name>
</gene>
<feature type="active site" evidence="9">
    <location>
        <position position="242"/>
    </location>
</feature>
<comment type="similarity">
    <text evidence="1 9">Belongs to the thiolase-like superfamily. FabH family.</text>
</comment>
<evidence type="ECO:0000256" key="2">
    <source>
        <dbReference type="ARBA" id="ARBA00022490"/>
    </source>
</evidence>
<keyword evidence="8 9" id="KW-0012">Acyltransferase</keyword>
<dbReference type="GO" id="GO:0006633">
    <property type="term" value="P:fatty acid biosynthetic process"/>
    <property type="evidence" value="ECO:0007669"/>
    <property type="project" value="UniProtKB-UniRule"/>
</dbReference>
<dbReference type="GO" id="GO:0044550">
    <property type="term" value="P:secondary metabolite biosynthetic process"/>
    <property type="evidence" value="ECO:0007669"/>
    <property type="project" value="TreeGrafter"/>
</dbReference>
<dbReference type="Gene3D" id="3.40.47.10">
    <property type="match status" value="2"/>
</dbReference>
<evidence type="ECO:0000259" key="10">
    <source>
        <dbReference type="Pfam" id="PF08541"/>
    </source>
</evidence>
<dbReference type="InterPro" id="IPR016039">
    <property type="entry name" value="Thiolase-like"/>
</dbReference>
<name>A0A918TR56_STRCJ</name>
<dbReference type="PANTHER" id="PTHR34069:SF2">
    <property type="entry name" value="BETA-KETOACYL-[ACYL-CARRIER-PROTEIN] SYNTHASE III"/>
    <property type="match status" value="1"/>
</dbReference>
<comment type="subunit">
    <text evidence="9">Homodimer.</text>
</comment>
<comment type="pathway">
    <text evidence="9">Lipid metabolism; fatty acid biosynthesis.</text>
</comment>
<dbReference type="AlphaFoldDB" id="A0A918TR56"/>
<keyword evidence="2 9" id="KW-0963">Cytoplasm</keyword>
<feature type="domain" description="Beta-ketoacyl-[acyl-carrier-protein] synthase III N-terminal" evidence="11">
    <location>
        <begin position="101"/>
        <end position="178"/>
    </location>
</feature>
<organism evidence="12 13">
    <name type="scientific">Streptomyces cinnamoneus</name>
    <name type="common">Streptoverticillium cinnamoneum</name>
    <dbReference type="NCBI Taxonomy" id="53446"/>
    <lineage>
        <taxon>Bacteria</taxon>
        <taxon>Bacillati</taxon>
        <taxon>Actinomycetota</taxon>
        <taxon>Actinomycetes</taxon>
        <taxon>Kitasatosporales</taxon>
        <taxon>Streptomycetaceae</taxon>
        <taxon>Streptomyces</taxon>
        <taxon>Streptomyces cinnamoneus group</taxon>
    </lineage>
</organism>
<evidence type="ECO:0000259" key="11">
    <source>
        <dbReference type="Pfam" id="PF08545"/>
    </source>
</evidence>
<keyword evidence="7 9" id="KW-0275">Fatty acid biosynthesis</keyword>
<reference evidence="12" key="2">
    <citation type="submission" date="2020-09" db="EMBL/GenBank/DDBJ databases">
        <authorList>
            <person name="Sun Q."/>
            <person name="Ohkuma M."/>
        </authorList>
    </citation>
    <scope>NUCLEOTIDE SEQUENCE</scope>
    <source>
        <strain evidence="12">JCM 4633</strain>
    </source>
</reference>
<dbReference type="CDD" id="cd00830">
    <property type="entry name" value="KAS_III"/>
    <property type="match status" value="1"/>
</dbReference>
<comment type="function">
    <text evidence="9">Catalyzes the condensation reaction of fatty acid synthesis by the addition to an acyl acceptor of two carbons from malonyl-ACP. Catalyzes the first condensation reaction which initiates fatty acid synthesis and may therefore play a role in governing the total rate of fatty acid production. Possesses both acetoacetyl-ACP synthase and acetyl transacylase activities. Its substrate specificity determines the biosynthesis of branched-chain and/or straight-chain of fatty acids.</text>
</comment>
<keyword evidence="4 9" id="KW-0808">Transferase</keyword>
<dbReference type="Pfam" id="PF08541">
    <property type="entry name" value="ACP_syn_III_C"/>
    <property type="match status" value="1"/>
</dbReference>
<evidence type="ECO:0000313" key="12">
    <source>
        <dbReference type="EMBL" id="GHC59669.1"/>
    </source>
</evidence>
<evidence type="ECO:0000313" key="13">
    <source>
        <dbReference type="Proteomes" id="UP000646244"/>
    </source>
</evidence>
<dbReference type="GO" id="GO:0004315">
    <property type="term" value="F:3-oxoacyl-[acyl-carrier-protein] synthase activity"/>
    <property type="evidence" value="ECO:0007669"/>
    <property type="project" value="InterPro"/>
</dbReference>
<comment type="caution">
    <text evidence="12">The sequence shown here is derived from an EMBL/GenBank/DDBJ whole genome shotgun (WGS) entry which is preliminary data.</text>
</comment>
<dbReference type="InterPro" id="IPR013751">
    <property type="entry name" value="ACP_syn_III_N"/>
</dbReference>
<comment type="catalytic activity">
    <reaction evidence="9">
        <text>malonyl-[ACP] + acetyl-CoA + H(+) = 3-oxobutanoyl-[ACP] + CO2 + CoA</text>
        <dbReference type="Rhea" id="RHEA:12080"/>
        <dbReference type="Rhea" id="RHEA-COMP:9623"/>
        <dbReference type="Rhea" id="RHEA-COMP:9625"/>
        <dbReference type="ChEBI" id="CHEBI:15378"/>
        <dbReference type="ChEBI" id="CHEBI:16526"/>
        <dbReference type="ChEBI" id="CHEBI:57287"/>
        <dbReference type="ChEBI" id="CHEBI:57288"/>
        <dbReference type="ChEBI" id="CHEBI:78449"/>
        <dbReference type="ChEBI" id="CHEBI:78450"/>
        <dbReference type="EC" id="2.3.1.180"/>
    </reaction>
</comment>
<feature type="domain" description="Beta-ketoacyl-[acyl-carrier-protein] synthase III C-terminal" evidence="10">
    <location>
        <begin position="226"/>
        <end position="315"/>
    </location>
</feature>
<comment type="domain">
    <text evidence="9">The last Arg residue of the ACP-binding site is essential for the weak association between ACP/AcpP and FabH.</text>
</comment>
<evidence type="ECO:0000256" key="1">
    <source>
        <dbReference type="ARBA" id="ARBA00008642"/>
    </source>
</evidence>
<keyword evidence="6 9" id="KW-0443">Lipid metabolism</keyword>